<organism evidence="1 2">
    <name type="scientific">Mycobacterium asiaticum</name>
    <dbReference type="NCBI Taxonomy" id="1790"/>
    <lineage>
        <taxon>Bacteria</taxon>
        <taxon>Bacillati</taxon>
        <taxon>Actinomycetota</taxon>
        <taxon>Actinomycetes</taxon>
        <taxon>Mycobacteriales</taxon>
        <taxon>Mycobacteriaceae</taxon>
        <taxon>Mycobacterium</taxon>
    </lineage>
</organism>
<reference evidence="1 2" key="1">
    <citation type="submission" date="2016-06" db="EMBL/GenBank/DDBJ databases">
        <authorList>
            <person name="Kjaerup R.B."/>
            <person name="Dalgaard T.S."/>
            <person name="Juul-Madsen H.R."/>
        </authorList>
    </citation>
    <scope>NUCLEOTIDE SEQUENCE [LARGE SCALE GENOMIC DNA]</scope>
    <source>
        <strain evidence="1 2">1245139.5</strain>
    </source>
</reference>
<dbReference type="EMBL" id="LZLQ01000111">
    <property type="protein sequence ID" value="OBK13624.1"/>
    <property type="molecule type" value="Genomic_DNA"/>
</dbReference>
<comment type="caution">
    <text evidence="1">The sequence shown here is derived from an EMBL/GenBank/DDBJ whole genome shotgun (WGS) entry which is preliminary data.</text>
</comment>
<gene>
    <name evidence="1" type="ORF">A5636_01270</name>
</gene>
<keyword evidence="2" id="KW-1185">Reference proteome</keyword>
<protein>
    <submittedName>
        <fullName evidence="1">Uncharacterized protein</fullName>
    </submittedName>
</protein>
<accession>A0A1A3MXU6</accession>
<evidence type="ECO:0000313" key="2">
    <source>
        <dbReference type="Proteomes" id="UP000093629"/>
    </source>
</evidence>
<sequence length="60" mass="6731">MSNSGTVNGSANKWISRRFRSECRSYYLPRPLAPHQAGADEIVTTIRPVAERPSRTARLT</sequence>
<name>A0A1A3MXU6_MYCAS</name>
<evidence type="ECO:0000313" key="1">
    <source>
        <dbReference type="EMBL" id="OBK13624.1"/>
    </source>
</evidence>
<proteinExistence type="predicted"/>
<dbReference type="AlphaFoldDB" id="A0A1A3MXU6"/>
<dbReference type="Proteomes" id="UP000093629">
    <property type="component" value="Unassembled WGS sequence"/>
</dbReference>